<keyword evidence="2" id="KW-0678">Repressor</keyword>
<keyword evidence="2" id="KW-0810">Translation regulation</keyword>
<dbReference type="HAMAP" id="MF_01477">
    <property type="entry name" value="Iojap_RsfS"/>
    <property type="match status" value="1"/>
</dbReference>
<gene>
    <name evidence="2 3" type="primary">rsfS</name>
    <name evidence="3" type="ORF">GCM10008943_27320</name>
</gene>
<dbReference type="PANTHER" id="PTHR21043">
    <property type="entry name" value="IOJAP SUPERFAMILY ORTHOLOG"/>
    <property type="match status" value="1"/>
</dbReference>
<protein>
    <recommendedName>
        <fullName evidence="2">Ribosomal silencing factor RsfS</fullName>
    </recommendedName>
</protein>
<comment type="caution">
    <text evidence="3">The sequence shown here is derived from an EMBL/GenBank/DDBJ whole genome shotgun (WGS) entry which is preliminary data.</text>
</comment>
<dbReference type="EMBL" id="BAAADE010000007">
    <property type="protein sequence ID" value="GAA0610283.1"/>
    <property type="molecule type" value="Genomic_DNA"/>
</dbReference>
<dbReference type="NCBIfam" id="TIGR00090">
    <property type="entry name" value="rsfS_iojap_ybeB"/>
    <property type="match status" value="1"/>
</dbReference>
<dbReference type="InterPro" id="IPR043519">
    <property type="entry name" value="NT_sf"/>
</dbReference>
<name>A0ABN1GF90_9HYPH</name>
<evidence type="ECO:0000256" key="1">
    <source>
        <dbReference type="ARBA" id="ARBA00010574"/>
    </source>
</evidence>
<dbReference type="PANTHER" id="PTHR21043:SF0">
    <property type="entry name" value="MITOCHONDRIAL ASSEMBLY OF RIBOSOMAL LARGE SUBUNIT PROTEIN 1"/>
    <property type="match status" value="1"/>
</dbReference>
<reference evidence="3 4" key="1">
    <citation type="journal article" date="2019" name="Int. J. Syst. Evol. Microbiol.">
        <title>The Global Catalogue of Microorganisms (GCM) 10K type strain sequencing project: providing services to taxonomists for standard genome sequencing and annotation.</title>
        <authorList>
            <consortium name="The Broad Institute Genomics Platform"/>
            <consortium name="The Broad Institute Genome Sequencing Center for Infectious Disease"/>
            <person name="Wu L."/>
            <person name="Ma J."/>
        </authorList>
    </citation>
    <scope>NUCLEOTIDE SEQUENCE [LARGE SCALE GENOMIC DNA]</scope>
    <source>
        <strain evidence="3 4">JCM 15115</strain>
    </source>
</reference>
<dbReference type="Gene3D" id="3.30.460.10">
    <property type="entry name" value="Beta Polymerase, domain 2"/>
    <property type="match status" value="1"/>
</dbReference>
<comment type="subunit">
    <text evidence="2">Interacts with ribosomal protein uL14 (rplN).</text>
</comment>
<keyword evidence="4" id="KW-1185">Reference proteome</keyword>
<evidence type="ECO:0000256" key="2">
    <source>
        <dbReference type="HAMAP-Rule" id="MF_01477"/>
    </source>
</evidence>
<sequence>MFLTEGKTLRTATDKKVKTTLSTAAMDDAKRVLEAFELALATLDDSKAEDIIPIDMRGKSALGDYMIIASGRSHRHVAAAADHLLRALREAGYRDIKVEGLEGGDWVLIDTGDIIVHIFRPEIREFYNLEKIWVDADKQELRKTETVH</sequence>
<comment type="subcellular location">
    <subcellularLocation>
        <location evidence="2">Cytoplasm</location>
    </subcellularLocation>
</comment>
<comment type="similarity">
    <text evidence="1 2">Belongs to the Iojap/RsfS family.</text>
</comment>
<dbReference type="SUPFAM" id="SSF81301">
    <property type="entry name" value="Nucleotidyltransferase"/>
    <property type="match status" value="1"/>
</dbReference>
<dbReference type="InterPro" id="IPR004394">
    <property type="entry name" value="Iojap/RsfS/C7orf30"/>
</dbReference>
<accession>A0ABN1GF90</accession>
<proteinExistence type="inferred from homology"/>
<evidence type="ECO:0000313" key="4">
    <source>
        <dbReference type="Proteomes" id="UP001424441"/>
    </source>
</evidence>
<organism evidence="3 4">
    <name type="scientific">Paenochrobactrum glaciei</name>
    <dbReference type="NCBI Taxonomy" id="486407"/>
    <lineage>
        <taxon>Bacteria</taxon>
        <taxon>Pseudomonadati</taxon>
        <taxon>Pseudomonadota</taxon>
        <taxon>Alphaproteobacteria</taxon>
        <taxon>Hyphomicrobiales</taxon>
        <taxon>Brucellaceae</taxon>
        <taxon>Paenochrobactrum</taxon>
    </lineage>
</organism>
<comment type="function">
    <text evidence="2">Functions as a ribosomal silencing factor. Interacts with ribosomal protein uL14 (rplN), blocking formation of intersubunit bridge B8. Prevents association of the 30S and 50S ribosomal subunits and the formation of functional ribosomes, thus repressing translation.</text>
</comment>
<dbReference type="Pfam" id="PF02410">
    <property type="entry name" value="RsfS"/>
    <property type="match status" value="1"/>
</dbReference>
<dbReference type="Proteomes" id="UP001424441">
    <property type="component" value="Unassembled WGS sequence"/>
</dbReference>
<keyword evidence="2" id="KW-0963">Cytoplasm</keyword>
<evidence type="ECO:0000313" key="3">
    <source>
        <dbReference type="EMBL" id="GAA0610283.1"/>
    </source>
</evidence>